<dbReference type="Pfam" id="PF13041">
    <property type="entry name" value="PPR_2"/>
    <property type="match status" value="2"/>
</dbReference>
<proteinExistence type="predicted"/>
<reference evidence="5" key="1">
    <citation type="journal article" date="2016" name="Nature">
        <title>The genome of the seagrass Zostera marina reveals angiosperm adaptation to the sea.</title>
        <authorList>
            <person name="Olsen J.L."/>
            <person name="Rouze P."/>
            <person name="Verhelst B."/>
            <person name="Lin Y.-C."/>
            <person name="Bayer T."/>
            <person name="Collen J."/>
            <person name="Dattolo E."/>
            <person name="De Paoli E."/>
            <person name="Dittami S."/>
            <person name="Maumus F."/>
            <person name="Michel G."/>
            <person name="Kersting A."/>
            <person name="Lauritano C."/>
            <person name="Lohaus R."/>
            <person name="Toepel M."/>
            <person name="Tonon T."/>
            <person name="Vanneste K."/>
            <person name="Amirebrahimi M."/>
            <person name="Brakel J."/>
            <person name="Bostroem C."/>
            <person name="Chovatia M."/>
            <person name="Grimwood J."/>
            <person name="Jenkins J.W."/>
            <person name="Jueterbock A."/>
            <person name="Mraz A."/>
            <person name="Stam W.T."/>
            <person name="Tice H."/>
            <person name="Bornberg-Bauer E."/>
            <person name="Green P.J."/>
            <person name="Pearson G.A."/>
            <person name="Procaccini G."/>
            <person name="Duarte C.M."/>
            <person name="Schmutz J."/>
            <person name="Reusch T.B.H."/>
            <person name="Van de Peer Y."/>
        </authorList>
    </citation>
    <scope>NUCLEOTIDE SEQUENCE [LARGE SCALE GENOMIC DNA]</scope>
    <source>
        <strain evidence="5">cv. Finnish</strain>
    </source>
</reference>
<dbReference type="EMBL" id="LFYR01001110">
    <property type="protein sequence ID" value="KMZ64679.1"/>
    <property type="molecule type" value="Genomic_DNA"/>
</dbReference>
<evidence type="ECO:0000313" key="4">
    <source>
        <dbReference type="EMBL" id="KMZ64679.1"/>
    </source>
</evidence>
<dbReference type="GO" id="GO:0009451">
    <property type="term" value="P:RNA modification"/>
    <property type="evidence" value="ECO:0000318"/>
    <property type="project" value="GO_Central"/>
</dbReference>
<evidence type="ECO:0000313" key="5">
    <source>
        <dbReference type="Proteomes" id="UP000036987"/>
    </source>
</evidence>
<dbReference type="PANTHER" id="PTHR47926">
    <property type="entry name" value="PENTATRICOPEPTIDE REPEAT-CONTAINING PROTEIN"/>
    <property type="match status" value="1"/>
</dbReference>
<dbReference type="InterPro" id="IPR046849">
    <property type="entry name" value="E2_motif"/>
</dbReference>
<dbReference type="OrthoDB" id="185373at2759"/>
<evidence type="ECO:0000256" key="1">
    <source>
        <dbReference type="ARBA" id="ARBA00022737"/>
    </source>
</evidence>
<keyword evidence="5" id="KW-1185">Reference proteome</keyword>
<dbReference type="Pfam" id="PF14432">
    <property type="entry name" value="DYW_deaminase"/>
    <property type="match status" value="1"/>
</dbReference>
<dbReference type="GO" id="GO:0003723">
    <property type="term" value="F:RNA binding"/>
    <property type="evidence" value="ECO:0007669"/>
    <property type="project" value="InterPro"/>
</dbReference>
<dbReference type="Proteomes" id="UP000036987">
    <property type="component" value="Unassembled WGS sequence"/>
</dbReference>
<dbReference type="PANTHER" id="PTHR47926:SF446">
    <property type="entry name" value="PENTACOTRIPEPTIDE-REPEAT REGION OF PRORP DOMAIN-CONTAINING PROTEIN"/>
    <property type="match status" value="1"/>
</dbReference>
<evidence type="ECO:0000256" key="2">
    <source>
        <dbReference type="PROSITE-ProRule" id="PRU00708"/>
    </source>
</evidence>
<name>A0A0K9P6R8_ZOSMR</name>
<feature type="domain" description="DYW" evidence="3">
    <location>
        <begin position="598"/>
        <end position="690"/>
    </location>
</feature>
<dbReference type="FunFam" id="1.25.40.10:FF:000366">
    <property type="entry name" value="Pentatricopeptide (PPR) repeat-containing protein"/>
    <property type="match status" value="1"/>
</dbReference>
<dbReference type="Pfam" id="PF01535">
    <property type="entry name" value="PPR"/>
    <property type="match status" value="4"/>
</dbReference>
<feature type="repeat" description="PPR" evidence="2">
    <location>
        <begin position="379"/>
        <end position="413"/>
    </location>
</feature>
<dbReference type="OMA" id="WNSGHYV"/>
<dbReference type="InterPro" id="IPR046960">
    <property type="entry name" value="PPR_At4g14850-like_plant"/>
</dbReference>
<feature type="repeat" description="PPR" evidence="2">
    <location>
        <begin position="278"/>
        <end position="312"/>
    </location>
</feature>
<dbReference type="SUPFAM" id="SSF48452">
    <property type="entry name" value="TPR-like"/>
    <property type="match status" value="1"/>
</dbReference>
<accession>A0A0K9P6R8</accession>
<dbReference type="InterPro" id="IPR046848">
    <property type="entry name" value="E_motif"/>
</dbReference>
<dbReference type="NCBIfam" id="TIGR00756">
    <property type="entry name" value="PPR"/>
    <property type="match status" value="3"/>
</dbReference>
<dbReference type="FunFam" id="1.25.40.10:FF:000427">
    <property type="entry name" value="Pentatricopeptide repeat-containing protein chloroplastic"/>
    <property type="match status" value="1"/>
</dbReference>
<dbReference type="GO" id="GO:0008270">
    <property type="term" value="F:zinc ion binding"/>
    <property type="evidence" value="ECO:0007669"/>
    <property type="project" value="InterPro"/>
</dbReference>
<dbReference type="Pfam" id="PF13812">
    <property type="entry name" value="PPR_3"/>
    <property type="match status" value="1"/>
</dbReference>
<dbReference type="FunFam" id="1.25.40.10:FF:000073">
    <property type="entry name" value="Pentatricopeptide repeat-containing protein chloroplastic"/>
    <property type="match status" value="1"/>
</dbReference>
<dbReference type="Gene3D" id="1.25.40.10">
    <property type="entry name" value="Tetratricopeptide repeat domain"/>
    <property type="match status" value="4"/>
</dbReference>
<feature type="repeat" description="PPR" evidence="2">
    <location>
        <begin position="73"/>
        <end position="107"/>
    </location>
</feature>
<dbReference type="PROSITE" id="PS51375">
    <property type="entry name" value="PPR"/>
    <property type="match status" value="4"/>
</dbReference>
<comment type="caution">
    <text evidence="4">The sequence shown here is derived from an EMBL/GenBank/DDBJ whole genome shotgun (WGS) entry which is preliminary data.</text>
</comment>
<dbReference type="FunFam" id="1.25.40.10:FF:000031">
    <property type="entry name" value="Pentatricopeptide repeat-containing protein mitochondrial"/>
    <property type="match status" value="1"/>
</dbReference>
<dbReference type="InterPro" id="IPR002885">
    <property type="entry name" value="PPR_rpt"/>
</dbReference>
<sequence length="690" mass="77499">MKKPKTKVAEAKNLIVLLGRCRNLGDVSPIHALIVRQGYAGNDYIINTLLRAYFQTGSSHSTFSIFDSIASPNLHHWNTMIRGFTSNDCFLDVTDFYHRMRQDGLFPNDFTFPFVLKACTRLLDVDLGTKIHTQVVKSGFSANPFVKTGLVSLYAKSGCLSSAQNLFDEMGERETNVVSWTAIISGYIEQGNVREALVMFRNFLHIGLKPDSFVLVKLLTACSRMGDLEGGDWICRYIESMDLIKNNVFVATATVDMYSKSGCMSKARMVFDGMIDRDEITWNTMVAGYSSNGLPMEALSLFSEMQKAKIKPDCYTMVGVLSACARLGALEYGESLIRKEDEEEFLSNPVLATAVIDMYIKCGNLPRAWTLFNVVKIRDVILFNTMITGLAMNGHGKLSFAIFAQIEKVGIAPSGNTLVGLLSACSHAGMVEEGRRYFQTLIGANYSILPRIEHYGCMVDLLGRAGLLDEAQTIITQMPREIAPNAVVWGSLLHGCRIHRNTNLAEYVLKKLIALEPENSGNYVLLSNLYTSVGRYEDSAKLRLSMRHRNIQKLPGRSWIEADDGKVHEFLVGDRTHPWSDRIYLKLKELGIEMRELGYVPTTEVVLFDVEEEEKEQSVGEHSEKLAVVFGLLKLPLEDTIRISKNLRVCTDCHSFIKLISKITGRQIVIRDNNRFHSFNDGFCSCNDYW</sequence>
<dbReference type="InterPro" id="IPR011990">
    <property type="entry name" value="TPR-like_helical_dom_sf"/>
</dbReference>
<dbReference type="Pfam" id="PF20430">
    <property type="entry name" value="Eplus_motif"/>
    <property type="match status" value="1"/>
</dbReference>
<dbReference type="InterPro" id="IPR032867">
    <property type="entry name" value="DYW_dom"/>
</dbReference>
<protein>
    <submittedName>
        <fullName evidence="4">Pentatricopeptide repeat protein</fullName>
    </submittedName>
</protein>
<gene>
    <name evidence="4" type="ORF">ZOSMA_353G00050</name>
</gene>
<dbReference type="AlphaFoldDB" id="A0A0K9P6R8"/>
<dbReference type="Pfam" id="PF20431">
    <property type="entry name" value="E_motif"/>
    <property type="match status" value="1"/>
</dbReference>
<keyword evidence="1" id="KW-0677">Repeat</keyword>
<organism evidence="4 5">
    <name type="scientific">Zostera marina</name>
    <name type="common">Eelgrass</name>
    <dbReference type="NCBI Taxonomy" id="29655"/>
    <lineage>
        <taxon>Eukaryota</taxon>
        <taxon>Viridiplantae</taxon>
        <taxon>Streptophyta</taxon>
        <taxon>Embryophyta</taxon>
        <taxon>Tracheophyta</taxon>
        <taxon>Spermatophyta</taxon>
        <taxon>Magnoliopsida</taxon>
        <taxon>Liliopsida</taxon>
        <taxon>Zosteraceae</taxon>
        <taxon>Zostera</taxon>
    </lineage>
</organism>
<feature type="repeat" description="PPR" evidence="2">
    <location>
        <begin position="176"/>
        <end position="210"/>
    </location>
</feature>
<evidence type="ECO:0000259" key="3">
    <source>
        <dbReference type="Pfam" id="PF14432"/>
    </source>
</evidence>